<dbReference type="Proteomes" id="UP000738349">
    <property type="component" value="Unassembled WGS sequence"/>
</dbReference>
<keyword evidence="3" id="KW-1185">Reference proteome</keyword>
<feature type="compositionally biased region" description="Polar residues" evidence="1">
    <location>
        <begin position="109"/>
        <end position="126"/>
    </location>
</feature>
<dbReference type="AlphaFoldDB" id="A0A9P9FRD8"/>
<feature type="region of interest" description="Disordered" evidence="1">
    <location>
        <begin position="96"/>
        <end position="151"/>
    </location>
</feature>
<evidence type="ECO:0000313" key="3">
    <source>
        <dbReference type="Proteomes" id="UP000738349"/>
    </source>
</evidence>
<name>A0A9P9FRD8_9HYPO</name>
<reference evidence="2" key="1">
    <citation type="journal article" date="2021" name="Nat. Commun.">
        <title>Genetic determinants of endophytism in the Arabidopsis root mycobiome.</title>
        <authorList>
            <person name="Mesny F."/>
            <person name="Miyauchi S."/>
            <person name="Thiergart T."/>
            <person name="Pickel B."/>
            <person name="Atanasova L."/>
            <person name="Karlsson M."/>
            <person name="Huettel B."/>
            <person name="Barry K.W."/>
            <person name="Haridas S."/>
            <person name="Chen C."/>
            <person name="Bauer D."/>
            <person name="Andreopoulos W."/>
            <person name="Pangilinan J."/>
            <person name="LaButti K."/>
            <person name="Riley R."/>
            <person name="Lipzen A."/>
            <person name="Clum A."/>
            <person name="Drula E."/>
            <person name="Henrissat B."/>
            <person name="Kohler A."/>
            <person name="Grigoriev I.V."/>
            <person name="Martin F.M."/>
            <person name="Hacquard S."/>
        </authorList>
    </citation>
    <scope>NUCLEOTIDE SEQUENCE</scope>
    <source>
        <strain evidence="2">MPI-CAGE-AT-0147</strain>
    </source>
</reference>
<proteinExistence type="predicted"/>
<comment type="caution">
    <text evidence="2">The sequence shown here is derived from an EMBL/GenBank/DDBJ whole genome shotgun (WGS) entry which is preliminary data.</text>
</comment>
<protein>
    <submittedName>
        <fullName evidence="2">Uncharacterized protein</fullName>
    </submittedName>
</protein>
<evidence type="ECO:0000256" key="1">
    <source>
        <dbReference type="SAM" id="MobiDB-lite"/>
    </source>
</evidence>
<evidence type="ECO:0000313" key="2">
    <source>
        <dbReference type="EMBL" id="KAH7175869.1"/>
    </source>
</evidence>
<accession>A0A9P9FRD8</accession>
<dbReference type="EMBL" id="JAGMUV010000001">
    <property type="protein sequence ID" value="KAH7175869.1"/>
    <property type="molecule type" value="Genomic_DNA"/>
</dbReference>
<dbReference type="OrthoDB" id="4062651at2759"/>
<gene>
    <name evidence="2" type="ORF">EDB81DRAFT_27024</name>
</gene>
<organism evidence="2 3">
    <name type="scientific">Dactylonectria macrodidyma</name>
    <dbReference type="NCBI Taxonomy" id="307937"/>
    <lineage>
        <taxon>Eukaryota</taxon>
        <taxon>Fungi</taxon>
        <taxon>Dikarya</taxon>
        <taxon>Ascomycota</taxon>
        <taxon>Pezizomycotina</taxon>
        <taxon>Sordariomycetes</taxon>
        <taxon>Hypocreomycetidae</taxon>
        <taxon>Hypocreales</taxon>
        <taxon>Nectriaceae</taxon>
        <taxon>Dactylonectria</taxon>
    </lineage>
</organism>
<sequence>MRRGHEPYEDRNYGEAIARFERSELPPLRANDPIDAVISACWRGECQSIAELAQVTAAMADVVIPNQSSLDEDHMRKMRERCQRIAIEQCLGSTEFQHHGLSPGKENGNKNGISRQNPEVCRSSNVHGGPDGPKPDVAKGLPVVGASAASR</sequence>